<proteinExistence type="predicted"/>
<evidence type="ECO:0000313" key="11">
    <source>
        <dbReference type="EMBL" id="RVW77167.1"/>
    </source>
</evidence>
<dbReference type="SMART" id="SM00717">
    <property type="entry name" value="SANT"/>
    <property type="match status" value="2"/>
</dbReference>
<dbReference type="Gene3D" id="1.10.10.60">
    <property type="entry name" value="Homeodomain-like"/>
    <property type="match status" value="2"/>
</dbReference>
<evidence type="ECO:0000259" key="10">
    <source>
        <dbReference type="PROSITE" id="PS51294"/>
    </source>
</evidence>
<dbReference type="CDD" id="cd00167">
    <property type="entry name" value="SANT"/>
    <property type="match status" value="1"/>
</dbReference>
<feature type="domain" description="HTH myb-type" evidence="10">
    <location>
        <begin position="79"/>
        <end position="106"/>
    </location>
</feature>
<dbReference type="Proteomes" id="UP000288805">
    <property type="component" value="Unassembled WGS sequence"/>
</dbReference>
<dbReference type="PROSITE" id="PS50090">
    <property type="entry name" value="MYB_LIKE"/>
    <property type="match status" value="2"/>
</dbReference>
<keyword evidence="3" id="KW-0805">Transcription regulation</keyword>
<keyword evidence="6" id="KW-0804">Transcription</keyword>
<name>A0A438GYA3_VITVI</name>
<evidence type="ECO:0000259" key="9">
    <source>
        <dbReference type="PROSITE" id="PS50090"/>
    </source>
</evidence>
<accession>A0A438GYA3</accession>
<feature type="domain" description="HTH myb-type" evidence="10">
    <location>
        <begin position="1"/>
        <end position="59"/>
    </location>
</feature>
<dbReference type="InterPro" id="IPR001005">
    <property type="entry name" value="SANT/Myb"/>
</dbReference>
<dbReference type="PANTHER" id="PTHR47999:SF24">
    <property type="entry name" value="TRANSCRIPTION FACTOR MYB90"/>
    <property type="match status" value="1"/>
</dbReference>
<feature type="region of interest" description="Disordered" evidence="8">
    <location>
        <begin position="107"/>
        <end position="130"/>
    </location>
</feature>
<feature type="domain" description="Myb-like" evidence="9">
    <location>
        <begin position="56"/>
        <end position="102"/>
    </location>
</feature>
<organism evidence="11 12">
    <name type="scientific">Vitis vinifera</name>
    <name type="common">Grape</name>
    <dbReference type="NCBI Taxonomy" id="29760"/>
    <lineage>
        <taxon>Eukaryota</taxon>
        <taxon>Viridiplantae</taxon>
        <taxon>Streptophyta</taxon>
        <taxon>Embryophyta</taxon>
        <taxon>Tracheophyta</taxon>
        <taxon>Spermatophyta</taxon>
        <taxon>Magnoliopsida</taxon>
        <taxon>eudicotyledons</taxon>
        <taxon>Gunneridae</taxon>
        <taxon>Pentapetalae</taxon>
        <taxon>rosids</taxon>
        <taxon>Vitales</taxon>
        <taxon>Vitaceae</taxon>
        <taxon>Viteae</taxon>
        <taxon>Vitis</taxon>
    </lineage>
</organism>
<protein>
    <submittedName>
        <fullName evidence="11">Transcription factor MYB113</fullName>
    </submittedName>
</protein>
<evidence type="ECO:0000256" key="6">
    <source>
        <dbReference type="ARBA" id="ARBA00023163"/>
    </source>
</evidence>
<reference evidence="11 12" key="1">
    <citation type="journal article" date="2018" name="PLoS Genet.">
        <title>Population sequencing reveals clonal diversity and ancestral inbreeding in the grapevine cultivar Chardonnay.</title>
        <authorList>
            <person name="Roach M.J."/>
            <person name="Johnson D.L."/>
            <person name="Bohlmann J."/>
            <person name="van Vuuren H.J."/>
            <person name="Jones S.J."/>
            <person name="Pretorius I.S."/>
            <person name="Schmidt S.A."/>
            <person name="Borneman A.R."/>
        </authorList>
    </citation>
    <scope>NUCLEOTIDE SEQUENCE [LARGE SCALE GENOMIC DNA]</scope>
    <source>
        <strain evidence="12">cv. Chardonnay</strain>
        <tissue evidence="11">Leaf</tissue>
    </source>
</reference>
<comment type="subcellular location">
    <subcellularLocation>
        <location evidence="1">Nucleus</location>
    </subcellularLocation>
</comment>
<keyword evidence="7" id="KW-0539">Nucleus</keyword>
<dbReference type="InterPro" id="IPR017930">
    <property type="entry name" value="Myb_dom"/>
</dbReference>
<dbReference type="Pfam" id="PF00249">
    <property type="entry name" value="Myb_DNA-binding"/>
    <property type="match status" value="2"/>
</dbReference>
<feature type="compositionally biased region" description="Basic residues" evidence="8">
    <location>
        <begin position="116"/>
        <end position="130"/>
    </location>
</feature>
<evidence type="ECO:0000313" key="12">
    <source>
        <dbReference type="Proteomes" id="UP000288805"/>
    </source>
</evidence>
<sequence>MKSLGVRKGAWTQEEDVLLRKCIEKYGEGKWHLVPLRAGLNRCLKSCRLRWLNYLKPDIKRGEFALDEVDLMIRLHNLWSLIAGRLPGRTANDVKNYWHGHHLKKKVQFQEEGRKKPQTHSKTKAIKPHPHKFSKALPRFELKTTAVDTFDTQVSTSSKPSSTSPQPNDDIIWWESLLAEHAQMDQETDFSASGEMLIASLWTEETATQKKGTHSKTKAIKPHPHKFSKALPSLLAEHAQMDQETDFSASGEMLIASLRTEETAAQKKGPMDGMIEQIQGGEGDFPFDVGFWDTPNTQVNHLI</sequence>
<dbReference type="EMBL" id="QGNW01000317">
    <property type="protein sequence ID" value="RVW77167.1"/>
    <property type="molecule type" value="Genomic_DNA"/>
</dbReference>
<dbReference type="PANTHER" id="PTHR47999">
    <property type="entry name" value="TRANSCRIPTION FACTOR MYB8-RELATED-RELATED"/>
    <property type="match status" value="1"/>
</dbReference>
<feature type="domain" description="Myb-like" evidence="9">
    <location>
        <begin position="3"/>
        <end position="55"/>
    </location>
</feature>
<dbReference type="AlphaFoldDB" id="A0A438GYA3"/>
<evidence type="ECO:0000256" key="4">
    <source>
        <dbReference type="ARBA" id="ARBA00023125"/>
    </source>
</evidence>
<evidence type="ECO:0000256" key="7">
    <source>
        <dbReference type="ARBA" id="ARBA00023242"/>
    </source>
</evidence>
<dbReference type="SUPFAM" id="SSF46689">
    <property type="entry name" value="Homeodomain-like"/>
    <property type="match status" value="1"/>
</dbReference>
<evidence type="ECO:0000256" key="8">
    <source>
        <dbReference type="SAM" id="MobiDB-lite"/>
    </source>
</evidence>
<dbReference type="PROSITE" id="PS51294">
    <property type="entry name" value="HTH_MYB"/>
    <property type="match status" value="2"/>
</dbReference>
<evidence type="ECO:0000256" key="5">
    <source>
        <dbReference type="ARBA" id="ARBA00023159"/>
    </source>
</evidence>
<evidence type="ECO:0000256" key="1">
    <source>
        <dbReference type="ARBA" id="ARBA00004123"/>
    </source>
</evidence>
<dbReference type="GO" id="GO:0005634">
    <property type="term" value="C:nucleus"/>
    <property type="evidence" value="ECO:0007669"/>
    <property type="project" value="UniProtKB-SubCell"/>
</dbReference>
<gene>
    <name evidence="11" type="primary">MYB113_2</name>
    <name evidence="11" type="ORF">CK203_054289</name>
</gene>
<dbReference type="InterPro" id="IPR009057">
    <property type="entry name" value="Homeodomain-like_sf"/>
</dbReference>
<dbReference type="InterPro" id="IPR015495">
    <property type="entry name" value="Myb_TF_plants"/>
</dbReference>
<keyword evidence="5" id="KW-0010">Activator</keyword>
<dbReference type="FunFam" id="1.10.10.60:FF:000218">
    <property type="entry name" value="Myb transcription factor"/>
    <property type="match status" value="1"/>
</dbReference>
<comment type="caution">
    <text evidence="11">The sequence shown here is derived from an EMBL/GenBank/DDBJ whole genome shotgun (WGS) entry which is preliminary data.</text>
</comment>
<evidence type="ECO:0000256" key="2">
    <source>
        <dbReference type="ARBA" id="ARBA00022737"/>
    </source>
</evidence>
<dbReference type="GO" id="GO:0003677">
    <property type="term" value="F:DNA binding"/>
    <property type="evidence" value="ECO:0007669"/>
    <property type="project" value="UniProtKB-KW"/>
</dbReference>
<keyword evidence="4" id="KW-0238">DNA-binding</keyword>
<keyword evidence="2" id="KW-0677">Repeat</keyword>
<dbReference type="GO" id="GO:0080090">
    <property type="term" value="P:regulation of primary metabolic process"/>
    <property type="evidence" value="ECO:0007669"/>
    <property type="project" value="UniProtKB-ARBA"/>
</dbReference>
<evidence type="ECO:0000256" key="3">
    <source>
        <dbReference type="ARBA" id="ARBA00023015"/>
    </source>
</evidence>